<evidence type="ECO:0000256" key="2">
    <source>
        <dbReference type="ARBA" id="ARBA00010488"/>
    </source>
</evidence>
<protein>
    <submittedName>
        <fullName evidence="7">Glycosyl/glycerophosphate transferase</fullName>
    </submittedName>
</protein>
<organism evidence="7 8">
    <name type="scientific">Leucobacter triazinivorans</name>
    <dbReference type="NCBI Taxonomy" id="1784719"/>
    <lineage>
        <taxon>Bacteria</taxon>
        <taxon>Bacillati</taxon>
        <taxon>Actinomycetota</taxon>
        <taxon>Actinomycetes</taxon>
        <taxon>Micrococcales</taxon>
        <taxon>Microbacteriaceae</taxon>
        <taxon>Leucobacter</taxon>
    </lineage>
</organism>
<accession>A0A4P6KBT3</accession>
<dbReference type="InterPro" id="IPR043149">
    <property type="entry name" value="TagF_N"/>
</dbReference>
<comment type="subcellular location">
    <subcellularLocation>
        <location evidence="1">Cell membrane</location>
        <topology evidence="1">Peripheral membrane protein</topology>
    </subcellularLocation>
</comment>
<dbReference type="RefSeq" id="WP_130108908.1">
    <property type="nucleotide sequence ID" value="NZ_CP035806.1"/>
</dbReference>
<dbReference type="PANTHER" id="PTHR37316:SF3">
    <property type="entry name" value="TEICHOIC ACID GLYCEROL-PHOSPHATE TRANSFERASE"/>
    <property type="match status" value="1"/>
</dbReference>
<keyword evidence="4 7" id="KW-0808">Transferase</keyword>
<dbReference type="Proteomes" id="UP000289260">
    <property type="component" value="Chromosome"/>
</dbReference>
<dbReference type="InterPro" id="IPR043148">
    <property type="entry name" value="TagF_C"/>
</dbReference>
<keyword evidence="6" id="KW-0472">Membrane</keyword>
<evidence type="ECO:0000256" key="6">
    <source>
        <dbReference type="ARBA" id="ARBA00023136"/>
    </source>
</evidence>
<evidence type="ECO:0000256" key="4">
    <source>
        <dbReference type="ARBA" id="ARBA00022679"/>
    </source>
</evidence>
<evidence type="ECO:0000256" key="5">
    <source>
        <dbReference type="ARBA" id="ARBA00022944"/>
    </source>
</evidence>
<dbReference type="InterPro" id="IPR051612">
    <property type="entry name" value="Teichoic_Acid_Biosynth"/>
</dbReference>
<sequence>MTTAGFSFARGNLEKLLAVPKYLLSFLVSWFVPRDARRWVFGSGIGVGEGALAVARVLQREEPEARIVWLVADESEAEAARAEGFEAIPRAGRAGYWATLRAGQIVITHGLGDANRFGTHGATTVQLWHGAPIKRLHLDSPVTTAVSGPAPVRALLRRMYLAGSREVDLFVAGSHVAAERLRSAFRVDPGKVRVLGDPRDDALAIQARDPRAARAARSGLLGLLGARGAGIGDDATVVLYAPTWRDGDPDPAVPDAGEAERIRTALDRANAHLVIRSHPLGSGAYEALAGDRIHLLGSDAVRDATPLLGGVDIVVTDYSSLALDFSLLGRPILWFAPDLERYTNTRGLYEPLEVTSAGRVLRSWSAVADRIEEMALAGPAVRSAAADARALALRFHTYPEGGAADRVLAEIRRLRRPLRDLVEPDSVFFESFFGRQVGCNPLAIDREISARMPVLTRYWSVTSETQAVPQGAIPVLVGAREWFAARRYARLLVVNDWLRFRFRRRRGQTVLQTWHGTMLKHLALGRPDVGLRTRIAIRRESRRWSLLLSQNAHATAQFRTSYAFRGEILEVGYPRDDRLARAMVGEDRNPIQVRTARTALGIDPGARVLVYAPTWRDGGITLVDELDVRRLAEELGERWTVVARGHTRTHAFGSYGAGARVIDASRHPDVNDVILAADLLVTDYSSIMFDASIARVPMAFFVPDLAAYRDRERGFTLDFERTAPGPLLTRREELVACAREFEERGADAAWVRAAADRAVAWRARFNPHDDGGAAERAVDALVERGALPSAG</sequence>
<proteinExistence type="inferred from homology"/>
<evidence type="ECO:0000313" key="7">
    <source>
        <dbReference type="EMBL" id="QBE47755.1"/>
    </source>
</evidence>
<evidence type="ECO:0000313" key="8">
    <source>
        <dbReference type="Proteomes" id="UP000289260"/>
    </source>
</evidence>
<dbReference type="AlphaFoldDB" id="A0A4P6KBT3"/>
<keyword evidence="8" id="KW-1185">Reference proteome</keyword>
<dbReference type="GO" id="GO:0047355">
    <property type="term" value="F:CDP-glycerol glycerophosphotransferase activity"/>
    <property type="evidence" value="ECO:0007669"/>
    <property type="project" value="InterPro"/>
</dbReference>
<dbReference type="Pfam" id="PF04464">
    <property type="entry name" value="Glyphos_transf"/>
    <property type="match status" value="2"/>
</dbReference>
<keyword evidence="3" id="KW-1003">Cell membrane</keyword>
<comment type="similarity">
    <text evidence="2">Belongs to the CDP-glycerol glycerophosphotransferase family.</text>
</comment>
<name>A0A4P6KBT3_9MICO</name>
<reference evidence="7 8" key="1">
    <citation type="submission" date="2019-02" db="EMBL/GenBank/DDBJ databases">
        <authorList>
            <person name="Sun L."/>
            <person name="Pan D."/>
            <person name="Wu X."/>
        </authorList>
    </citation>
    <scope>NUCLEOTIDE SEQUENCE [LARGE SCALE GENOMIC DNA]</scope>
    <source>
        <strain evidence="7 8">JW-1</strain>
    </source>
</reference>
<dbReference type="PANTHER" id="PTHR37316">
    <property type="entry name" value="TEICHOIC ACID GLYCEROL-PHOSPHATE PRIMASE"/>
    <property type="match status" value="1"/>
</dbReference>
<dbReference type="Gene3D" id="3.40.50.12580">
    <property type="match status" value="2"/>
</dbReference>
<dbReference type="OrthoDB" id="8549922at2"/>
<gene>
    <name evidence="7" type="ORF">EVS81_02010</name>
</gene>
<evidence type="ECO:0000256" key="3">
    <source>
        <dbReference type="ARBA" id="ARBA00022475"/>
    </source>
</evidence>
<dbReference type="KEGG" id="ltr:EVS81_02010"/>
<dbReference type="GO" id="GO:0005886">
    <property type="term" value="C:plasma membrane"/>
    <property type="evidence" value="ECO:0007669"/>
    <property type="project" value="UniProtKB-SubCell"/>
</dbReference>
<dbReference type="EMBL" id="CP035806">
    <property type="protein sequence ID" value="QBE47755.1"/>
    <property type="molecule type" value="Genomic_DNA"/>
</dbReference>
<dbReference type="SUPFAM" id="SSF53756">
    <property type="entry name" value="UDP-Glycosyltransferase/glycogen phosphorylase"/>
    <property type="match status" value="2"/>
</dbReference>
<keyword evidence="5" id="KW-0777">Teichoic acid biosynthesis</keyword>
<dbReference type="Gene3D" id="3.40.50.11820">
    <property type="match status" value="2"/>
</dbReference>
<dbReference type="GO" id="GO:0019350">
    <property type="term" value="P:teichoic acid biosynthetic process"/>
    <property type="evidence" value="ECO:0007669"/>
    <property type="project" value="UniProtKB-KW"/>
</dbReference>
<evidence type="ECO:0000256" key="1">
    <source>
        <dbReference type="ARBA" id="ARBA00004202"/>
    </source>
</evidence>
<dbReference type="InterPro" id="IPR007554">
    <property type="entry name" value="Glycerophosphate_synth"/>
</dbReference>